<dbReference type="InterPro" id="IPR050556">
    <property type="entry name" value="Type_II_TA_system_RNase"/>
</dbReference>
<sequence>MSKGYLLDTNIAIAILINEINVIDFVQQASRDKMPIYFSAITVSEVFAGLKHEEQLRAEKLFTIKRCIDVTSEIAKIAGTLRRDLKGKGRKLKTPDALIISTALAHELTLVSRDSDMSFVQNELDIPILNIESN</sequence>
<gene>
    <name evidence="9" type="ORF">CGZ75_13050</name>
</gene>
<keyword evidence="4" id="KW-0479">Metal-binding</keyword>
<evidence type="ECO:0000256" key="1">
    <source>
        <dbReference type="ARBA" id="ARBA00001946"/>
    </source>
</evidence>
<evidence type="ECO:0000256" key="7">
    <source>
        <dbReference type="ARBA" id="ARBA00038093"/>
    </source>
</evidence>
<dbReference type="GO" id="GO:0004518">
    <property type="term" value="F:nuclease activity"/>
    <property type="evidence" value="ECO:0007669"/>
    <property type="project" value="UniProtKB-KW"/>
</dbReference>
<evidence type="ECO:0000259" key="8">
    <source>
        <dbReference type="SMART" id="SM00670"/>
    </source>
</evidence>
<evidence type="ECO:0000256" key="3">
    <source>
        <dbReference type="ARBA" id="ARBA00022722"/>
    </source>
</evidence>
<dbReference type="PANTHER" id="PTHR33653">
    <property type="entry name" value="RIBONUCLEASE VAPC2"/>
    <property type="match status" value="1"/>
</dbReference>
<dbReference type="AlphaFoldDB" id="A0A229NVI7"/>
<protein>
    <submittedName>
        <fullName evidence="9">Nucleotide-binding protein</fullName>
    </submittedName>
</protein>
<comment type="caution">
    <text evidence="9">The sequence shown here is derived from an EMBL/GenBank/DDBJ whole genome shotgun (WGS) entry which is preliminary data.</text>
</comment>
<dbReference type="OrthoDB" id="9815354at2"/>
<dbReference type="RefSeq" id="WP_089524758.1">
    <property type="nucleotide sequence ID" value="NZ_NMUQ01000002.1"/>
</dbReference>
<reference evidence="9 10" key="1">
    <citation type="submission" date="2017-07" db="EMBL/GenBank/DDBJ databases">
        <title>Paenibacillus herberti R33 genome sequencing and assembly.</title>
        <authorList>
            <person name="Su W."/>
        </authorList>
    </citation>
    <scope>NUCLEOTIDE SEQUENCE [LARGE SCALE GENOMIC DNA]</scope>
    <source>
        <strain evidence="9 10">R33</strain>
    </source>
</reference>
<organism evidence="9 10">
    <name type="scientific">Paenibacillus herberti</name>
    <dbReference type="NCBI Taxonomy" id="1619309"/>
    <lineage>
        <taxon>Bacteria</taxon>
        <taxon>Bacillati</taxon>
        <taxon>Bacillota</taxon>
        <taxon>Bacilli</taxon>
        <taxon>Bacillales</taxon>
        <taxon>Paenibacillaceae</taxon>
        <taxon>Paenibacillus</taxon>
    </lineage>
</organism>
<evidence type="ECO:0000256" key="5">
    <source>
        <dbReference type="ARBA" id="ARBA00022801"/>
    </source>
</evidence>
<dbReference type="Pfam" id="PF01850">
    <property type="entry name" value="PIN"/>
    <property type="match status" value="1"/>
</dbReference>
<dbReference type="Proteomes" id="UP000215145">
    <property type="component" value="Unassembled WGS sequence"/>
</dbReference>
<dbReference type="EMBL" id="NMUQ01000002">
    <property type="protein sequence ID" value="OXM13933.1"/>
    <property type="molecule type" value="Genomic_DNA"/>
</dbReference>
<dbReference type="PANTHER" id="PTHR33653:SF1">
    <property type="entry name" value="RIBONUCLEASE VAPC2"/>
    <property type="match status" value="1"/>
</dbReference>
<name>A0A229NVI7_9BACL</name>
<dbReference type="Gene3D" id="3.40.50.1010">
    <property type="entry name" value="5'-nuclease"/>
    <property type="match status" value="1"/>
</dbReference>
<dbReference type="GO" id="GO:0046872">
    <property type="term" value="F:metal ion binding"/>
    <property type="evidence" value="ECO:0007669"/>
    <property type="project" value="UniProtKB-KW"/>
</dbReference>
<keyword evidence="10" id="KW-1185">Reference proteome</keyword>
<proteinExistence type="inferred from homology"/>
<accession>A0A229NVI7</accession>
<keyword evidence="6" id="KW-0460">Magnesium</keyword>
<evidence type="ECO:0000313" key="10">
    <source>
        <dbReference type="Proteomes" id="UP000215145"/>
    </source>
</evidence>
<dbReference type="GO" id="GO:0016787">
    <property type="term" value="F:hydrolase activity"/>
    <property type="evidence" value="ECO:0007669"/>
    <property type="project" value="UniProtKB-KW"/>
</dbReference>
<evidence type="ECO:0000313" key="9">
    <source>
        <dbReference type="EMBL" id="OXM13933.1"/>
    </source>
</evidence>
<feature type="domain" description="PIN" evidence="8">
    <location>
        <begin position="3"/>
        <end position="119"/>
    </location>
</feature>
<dbReference type="SUPFAM" id="SSF88723">
    <property type="entry name" value="PIN domain-like"/>
    <property type="match status" value="1"/>
</dbReference>
<comment type="similarity">
    <text evidence="7">Belongs to the PINc/VapC protein family.</text>
</comment>
<keyword evidence="5" id="KW-0378">Hydrolase</keyword>
<dbReference type="InterPro" id="IPR029060">
    <property type="entry name" value="PIN-like_dom_sf"/>
</dbReference>
<evidence type="ECO:0000256" key="6">
    <source>
        <dbReference type="ARBA" id="ARBA00022842"/>
    </source>
</evidence>
<dbReference type="InterPro" id="IPR002716">
    <property type="entry name" value="PIN_dom"/>
</dbReference>
<keyword evidence="3" id="KW-0540">Nuclease</keyword>
<evidence type="ECO:0000256" key="4">
    <source>
        <dbReference type="ARBA" id="ARBA00022723"/>
    </source>
</evidence>
<keyword evidence="2" id="KW-1277">Toxin-antitoxin system</keyword>
<evidence type="ECO:0000256" key="2">
    <source>
        <dbReference type="ARBA" id="ARBA00022649"/>
    </source>
</evidence>
<comment type="cofactor">
    <cofactor evidence="1">
        <name>Mg(2+)</name>
        <dbReference type="ChEBI" id="CHEBI:18420"/>
    </cofactor>
</comment>
<dbReference type="SMART" id="SM00670">
    <property type="entry name" value="PINc"/>
    <property type="match status" value="1"/>
</dbReference>